<dbReference type="PRINTS" id="PR00080">
    <property type="entry name" value="SDRFAMILY"/>
</dbReference>
<evidence type="ECO:0000313" key="2">
    <source>
        <dbReference type="EMBL" id="VFU15818.1"/>
    </source>
</evidence>
<dbReference type="CDD" id="cd05233">
    <property type="entry name" value="SDR_c"/>
    <property type="match status" value="1"/>
</dbReference>
<keyword evidence="2" id="KW-0560">Oxidoreductase</keyword>
<name>A0A485M8A6_9ZZZZ</name>
<dbReference type="PRINTS" id="PR00081">
    <property type="entry name" value="GDHRDH"/>
</dbReference>
<comment type="similarity">
    <text evidence="1">Belongs to the short-chain dehydrogenases/reductases (SDR) family.</text>
</comment>
<dbReference type="NCBIfam" id="NF005446">
    <property type="entry name" value="PRK07035.1"/>
    <property type="match status" value="1"/>
</dbReference>
<dbReference type="AlphaFoldDB" id="A0A485M8A6"/>
<organism evidence="2">
    <name type="scientific">anaerobic digester metagenome</name>
    <dbReference type="NCBI Taxonomy" id="1263854"/>
    <lineage>
        <taxon>unclassified sequences</taxon>
        <taxon>metagenomes</taxon>
        <taxon>ecological metagenomes</taxon>
    </lineage>
</organism>
<reference evidence="2" key="1">
    <citation type="submission" date="2019-03" db="EMBL/GenBank/DDBJ databases">
        <authorList>
            <person name="Hao L."/>
        </authorList>
    </citation>
    <scope>NUCLEOTIDE SEQUENCE</scope>
</reference>
<protein>
    <submittedName>
        <fullName evidence="2">Short-chain dehydrogenase reductase (Related to short-chain alcohol dehydrogenases)</fullName>
        <ecNumber evidence="2">1.1.1.100</ecNumber>
    </submittedName>
</protein>
<dbReference type="InterPro" id="IPR036291">
    <property type="entry name" value="NAD(P)-bd_dom_sf"/>
</dbReference>
<dbReference type="PANTHER" id="PTHR43943">
    <property type="entry name" value="DEHYDROGENASE/REDUCTASE (SDR FAMILY) MEMBER 4"/>
    <property type="match status" value="1"/>
</dbReference>
<dbReference type="Pfam" id="PF13561">
    <property type="entry name" value="adh_short_C2"/>
    <property type="match status" value="1"/>
</dbReference>
<dbReference type="FunFam" id="3.40.50.720:FF:000084">
    <property type="entry name" value="Short-chain dehydrogenase reductase"/>
    <property type="match status" value="1"/>
</dbReference>
<dbReference type="NCBIfam" id="NF005559">
    <property type="entry name" value="PRK07231.1"/>
    <property type="match status" value="1"/>
</dbReference>
<dbReference type="SUPFAM" id="SSF51735">
    <property type="entry name" value="NAD(P)-binding Rossmann-fold domains"/>
    <property type="match status" value="1"/>
</dbReference>
<accession>A0A485M8A6</accession>
<dbReference type="EMBL" id="CAADRM010000109">
    <property type="protein sequence ID" value="VFU15818.1"/>
    <property type="molecule type" value="Genomic_DNA"/>
</dbReference>
<evidence type="ECO:0000256" key="1">
    <source>
        <dbReference type="ARBA" id="ARBA00006484"/>
    </source>
</evidence>
<dbReference type="GO" id="GO:0004316">
    <property type="term" value="F:3-oxoacyl-[acyl-carrier-protein] reductase (NADPH) activity"/>
    <property type="evidence" value="ECO:0007669"/>
    <property type="project" value="UniProtKB-EC"/>
</dbReference>
<sequence length="254" mass="26990">MDKIDFRLDGKIALVTGASRGIGEAIAVTLADYGAHCILTSRKADALKGVAEKIASRGGKADVMACHVGDLKQIEELFKNIREHFGTLNILINNAATNPYFGEMIGADEGVWNKTFDVNLKGPFFMIQHAAKLMIEAGGGSIVNVSSINGIKPAPFQGVYSITKAGLISMTRAFAKELAGRNIRVNALLPGLVETNFSKAIMENEMFYDYAIKMIPLGRHAQPSEIAGAVLYLVSDAAPFTTGASLVVDGGALA</sequence>
<dbReference type="PANTHER" id="PTHR43943:SF2">
    <property type="entry name" value="DEHYDROGENASE_REDUCTASE 4"/>
    <property type="match status" value="1"/>
</dbReference>
<proteinExistence type="inferred from homology"/>
<dbReference type="PROSITE" id="PS00061">
    <property type="entry name" value="ADH_SHORT"/>
    <property type="match status" value="1"/>
</dbReference>
<dbReference type="EC" id="1.1.1.100" evidence="2"/>
<dbReference type="InterPro" id="IPR002347">
    <property type="entry name" value="SDR_fam"/>
</dbReference>
<gene>
    <name evidence="2" type="ORF">SCFA_450051</name>
</gene>
<dbReference type="Gene3D" id="3.40.50.720">
    <property type="entry name" value="NAD(P)-binding Rossmann-like Domain"/>
    <property type="match status" value="1"/>
</dbReference>
<dbReference type="InterPro" id="IPR020904">
    <property type="entry name" value="Sc_DH/Rdtase_CS"/>
</dbReference>